<dbReference type="Proteomes" id="UP001651880">
    <property type="component" value="Unassembled WGS sequence"/>
</dbReference>
<evidence type="ECO:0000259" key="1">
    <source>
        <dbReference type="Pfam" id="PF07687"/>
    </source>
</evidence>
<proteinExistence type="predicted"/>
<dbReference type="InterPro" id="IPR002933">
    <property type="entry name" value="Peptidase_M20"/>
</dbReference>
<dbReference type="InterPro" id="IPR036264">
    <property type="entry name" value="Bact_exopeptidase_dim_dom"/>
</dbReference>
<dbReference type="CDD" id="cd03886">
    <property type="entry name" value="M20_Acy1"/>
    <property type="match status" value="1"/>
</dbReference>
<accession>A0ABT1NCS7</accession>
<organism evidence="2 3">
    <name type="scientific">Lutispora saccharofermentans</name>
    <dbReference type="NCBI Taxonomy" id="3024236"/>
    <lineage>
        <taxon>Bacteria</taxon>
        <taxon>Bacillati</taxon>
        <taxon>Bacillota</taxon>
        <taxon>Clostridia</taxon>
        <taxon>Lutisporales</taxon>
        <taxon>Lutisporaceae</taxon>
        <taxon>Lutispora</taxon>
    </lineage>
</organism>
<evidence type="ECO:0000313" key="3">
    <source>
        <dbReference type="Proteomes" id="UP001651880"/>
    </source>
</evidence>
<dbReference type="Gene3D" id="3.30.70.360">
    <property type="match status" value="1"/>
</dbReference>
<reference evidence="2 3" key="1">
    <citation type="submission" date="2021-10" db="EMBL/GenBank/DDBJ databases">
        <title>Lutispora strain m25 sp. nov., a thermophilic, non-spore-forming bacterium isolated from a lab-scale methanogenic bioreactor digesting anaerobic sludge.</title>
        <authorList>
            <person name="El Houari A."/>
            <person name="Mcdonald J."/>
        </authorList>
    </citation>
    <scope>NUCLEOTIDE SEQUENCE [LARGE SCALE GENOMIC DNA]</scope>
    <source>
        <strain evidence="3">m25</strain>
    </source>
</reference>
<dbReference type="NCBIfam" id="TIGR01891">
    <property type="entry name" value="amidohydrolases"/>
    <property type="match status" value="1"/>
</dbReference>
<evidence type="ECO:0000313" key="2">
    <source>
        <dbReference type="EMBL" id="MCQ1528941.1"/>
    </source>
</evidence>
<dbReference type="InterPro" id="IPR017439">
    <property type="entry name" value="Amidohydrolase"/>
</dbReference>
<keyword evidence="3" id="KW-1185">Reference proteome</keyword>
<dbReference type="PANTHER" id="PTHR11014">
    <property type="entry name" value="PEPTIDASE M20 FAMILY MEMBER"/>
    <property type="match status" value="1"/>
</dbReference>
<protein>
    <submittedName>
        <fullName evidence="2">M20 family metallopeptidase</fullName>
    </submittedName>
</protein>
<dbReference type="PIRSF" id="PIRSF005962">
    <property type="entry name" value="Pept_M20D_amidohydro"/>
    <property type="match status" value="1"/>
</dbReference>
<sequence>MTSEILQKSLDLKEYIVQVKRRIHRQPELEMQEFATTAFVKSELNNMGVEIAPLNLDVGVVGIIKGQKKGKEIVTALRADIDALPIQEMTDISDKSTVSGVMHACGHDCHTAMLLGAAKLLMSLREHFSGTVKLIFQPAEESLNGSTYMINHGALENPKVDYILGIHGESTYEVGEIALREEAYMASTDFFTVKITGMSGHGAYPHRVGCDSILAASNCVMAIQSIITRQIDALDSVVISICEIHGGTAKNIIPETVEFSGTVRCQDKHIRNTMEKRINDIIQGIASTYKCEAELEYYYGVPPLINSPEVTEIVRKSAEKIVGPAKVRQIEVPAMGSEDFSRYLEVVPTGVFARLGIRRPEMSVPIFHNDYFVFPEEALPYGMALFVQFVLDVNQ</sequence>
<name>A0ABT1NCS7_9FIRM</name>
<dbReference type="SUPFAM" id="SSF55031">
    <property type="entry name" value="Bacterial exopeptidase dimerisation domain"/>
    <property type="match status" value="1"/>
</dbReference>
<feature type="domain" description="Peptidase M20 dimerisation" evidence="1">
    <location>
        <begin position="191"/>
        <end position="285"/>
    </location>
</feature>
<dbReference type="PANTHER" id="PTHR11014:SF63">
    <property type="entry name" value="METALLOPEPTIDASE, PUTATIVE (AFU_ORTHOLOGUE AFUA_6G09600)-RELATED"/>
    <property type="match status" value="1"/>
</dbReference>
<dbReference type="Pfam" id="PF07687">
    <property type="entry name" value="M20_dimer"/>
    <property type="match status" value="1"/>
</dbReference>
<dbReference type="Pfam" id="PF01546">
    <property type="entry name" value="Peptidase_M20"/>
    <property type="match status" value="1"/>
</dbReference>
<dbReference type="InterPro" id="IPR011650">
    <property type="entry name" value="Peptidase_M20_dimer"/>
</dbReference>
<dbReference type="RefSeq" id="WP_255226464.1">
    <property type="nucleotide sequence ID" value="NZ_JAJEKE010000003.1"/>
</dbReference>
<dbReference type="Gene3D" id="3.40.630.10">
    <property type="entry name" value="Zn peptidases"/>
    <property type="match status" value="1"/>
</dbReference>
<dbReference type="SUPFAM" id="SSF53187">
    <property type="entry name" value="Zn-dependent exopeptidases"/>
    <property type="match status" value="1"/>
</dbReference>
<comment type="caution">
    <text evidence="2">The sequence shown here is derived from an EMBL/GenBank/DDBJ whole genome shotgun (WGS) entry which is preliminary data.</text>
</comment>
<gene>
    <name evidence="2" type="ORF">LJD61_05190</name>
</gene>
<dbReference type="EMBL" id="JAJEKE010000003">
    <property type="protein sequence ID" value="MCQ1528941.1"/>
    <property type="molecule type" value="Genomic_DNA"/>
</dbReference>